<evidence type="ECO:0000256" key="1">
    <source>
        <dbReference type="SAM" id="MobiDB-lite"/>
    </source>
</evidence>
<proteinExistence type="predicted"/>
<dbReference type="RefSeq" id="WP_285333614.1">
    <property type="nucleotide sequence ID" value="NZ_JASODW010000022.1"/>
</dbReference>
<evidence type="ECO:0000256" key="2">
    <source>
        <dbReference type="SAM" id="SignalP"/>
    </source>
</evidence>
<keyword evidence="2" id="KW-0732">Signal</keyword>
<protein>
    <recommendedName>
        <fullName evidence="5">Lipoprotein</fullName>
    </recommendedName>
</protein>
<name>A0AAP4C8P2_9MICC</name>
<gene>
    <name evidence="3" type="ORF">QP116_09645</name>
</gene>
<dbReference type="Proteomes" id="UP001240483">
    <property type="component" value="Unassembled WGS sequence"/>
</dbReference>
<feature type="region of interest" description="Disordered" evidence="1">
    <location>
        <begin position="23"/>
        <end position="75"/>
    </location>
</feature>
<feature type="region of interest" description="Disordered" evidence="1">
    <location>
        <begin position="201"/>
        <end position="240"/>
    </location>
</feature>
<reference evidence="3" key="1">
    <citation type="submission" date="2023-05" db="EMBL/GenBank/DDBJ databases">
        <title>Cataloging the Phylogenetic Diversity of Human Bladder Bacteria.</title>
        <authorList>
            <person name="Du J."/>
        </authorList>
    </citation>
    <scope>NUCLEOTIDE SEQUENCE</scope>
    <source>
        <strain evidence="3">UMB9978</strain>
    </source>
</reference>
<accession>A0AAP4C8P2</accession>
<dbReference type="PROSITE" id="PS51257">
    <property type="entry name" value="PROKAR_LIPOPROTEIN"/>
    <property type="match status" value="1"/>
</dbReference>
<feature type="signal peptide" evidence="2">
    <location>
        <begin position="1"/>
        <end position="18"/>
    </location>
</feature>
<dbReference type="EMBL" id="JASODW010000022">
    <property type="protein sequence ID" value="MDK6275987.1"/>
    <property type="molecule type" value="Genomic_DNA"/>
</dbReference>
<dbReference type="AlphaFoldDB" id="A0AAP4C8P2"/>
<evidence type="ECO:0000313" key="3">
    <source>
        <dbReference type="EMBL" id="MDK6275987.1"/>
    </source>
</evidence>
<feature type="compositionally biased region" description="Basic and acidic residues" evidence="1">
    <location>
        <begin position="206"/>
        <end position="240"/>
    </location>
</feature>
<comment type="caution">
    <text evidence="3">The sequence shown here is derived from an EMBL/GenBank/DDBJ whole genome shotgun (WGS) entry which is preliminary data.</text>
</comment>
<feature type="chain" id="PRO_5042852463" description="Lipoprotein" evidence="2">
    <location>
        <begin position="19"/>
        <end position="240"/>
    </location>
</feature>
<feature type="compositionally biased region" description="Low complexity" evidence="1">
    <location>
        <begin position="38"/>
        <end position="53"/>
    </location>
</feature>
<evidence type="ECO:0000313" key="4">
    <source>
        <dbReference type="Proteomes" id="UP001240483"/>
    </source>
</evidence>
<organism evidence="3 4">
    <name type="scientific">Pseudoglutamicibacter cumminsii</name>
    <dbReference type="NCBI Taxonomy" id="156979"/>
    <lineage>
        <taxon>Bacteria</taxon>
        <taxon>Bacillati</taxon>
        <taxon>Actinomycetota</taxon>
        <taxon>Actinomycetes</taxon>
        <taxon>Micrococcales</taxon>
        <taxon>Micrococcaceae</taxon>
        <taxon>Pseudoglutamicibacter</taxon>
    </lineage>
</organism>
<feature type="compositionally biased region" description="Basic and acidic residues" evidence="1">
    <location>
        <begin position="62"/>
        <end position="71"/>
    </location>
</feature>
<sequence>MKRYALPVIGFVLASALAGCGQSQTSGNAPWLVGEGTPPASDSASPSESPVETESSEPSEEPTEKPAEKPAVKSPYSELADAYEYVLDNPRDYKFNHPDPYMPSGSYSYALADITGDGLPELLLQPDVTDYFAPVTVFSKPAGKKLFNTREVLIAGAGSGGGGRYSIEVSGSGNGLYQISGTSTQPMHEVQHFVVRGNKLVPGKPTTDRHIDEIEDSEHVLPDWRPAHDREPLEELRNTQ</sequence>
<evidence type="ECO:0008006" key="5">
    <source>
        <dbReference type="Google" id="ProtNLM"/>
    </source>
</evidence>